<dbReference type="InterPro" id="IPR010044">
    <property type="entry name" value="MTAP"/>
</dbReference>
<gene>
    <name evidence="3" type="ORF">SCUD_LOCUS6679</name>
</gene>
<dbReference type="PANTHER" id="PTHR42679:SF2">
    <property type="entry name" value="S-METHYL-5'-THIOADENOSINE PHOSPHORYLASE"/>
    <property type="match status" value="1"/>
</dbReference>
<dbReference type="SUPFAM" id="SSF53167">
    <property type="entry name" value="Purine and uridine phosphorylases"/>
    <property type="match status" value="1"/>
</dbReference>
<keyword evidence="1" id="KW-0328">Glycosyltransferase</keyword>
<dbReference type="Gene3D" id="3.40.50.1580">
    <property type="entry name" value="Nucleoside phosphorylase domain"/>
    <property type="match status" value="1"/>
</dbReference>
<dbReference type="AlphaFoldDB" id="A0A183JVD4"/>
<reference evidence="3 4" key="2">
    <citation type="submission" date="2018-11" db="EMBL/GenBank/DDBJ databases">
        <authorList>
            <consortium name="Pathogen Informatics"/>
        </authorList>
    </citation>
    <scope>NUCLEOTIDE SEQUENCE [LARGE SCALE GENOMIC DNA]</scope>
    <source>
        <strain evidence="3">Dakar</strain>
        <strain evidence="4">Dakar, Senegal</strain>
    </source>
</reference>
<evidence type="ECO:0000313" key="3">
    <source>
        <dbReference type="EMBL" id="VDP06428.1"/>
    </source>
</evidence>
<dbReference type="STRING" id="6186.A0A183JVD4"/>
<dbReference type="EMBL" id="UZAK01016129">
    <property type="protein sequence ID" value="VDP06428.1"/>
    <property type="molecule type" value="Genomic_DNA"/>
</dbReference>
<protein>
    <submittedName>
        <fullName evidence="5">PNP_UDP_1 domain-containing protein</fullName>
    </submittedName>
</protein>
<accession>A0A183JVD4</accession>
<keyword evidence="2" id="KW-0808">Transferase</keyword>
<evidence type="ECO:0000256" key="1">
    <source>
        <dbReference type="ARBA" id="ARBA00022676"/>
    </source>
</evidence>
<proteinExistence type="predicted"/>
<dbReference type="GO" id="GO:0005829">
    <property type="term" value="C:cytosol"/>
    <property type="evidence" value="ECO:0007669"/>
    <property type="project" value="TreeGrafter"/>
</dbReference>
<dbReference type="GO" id="GO:0009116">
    <property type="term" value="P:nucleoside metabolic process"/>
    <property type="evidence" value="ECO:0007669"/>
    <property type="project" value="InterPro"/>
</dbReference>
<dbReference type="GO" id="GO:0019509">
    <property type="term" value="P:L-methionine salvage from methylthioadenosine"/>
    <property type="evidence" value="ECO:0007669"/>
    <property type="project" value="TreeGrafter"/>
</dbReference>
<evidence type="ECO:0000256" key="2">
    <source>
        <dbReference type="ARBA" id="ARBA00022679"/>
    </source>
</evidence>
<dbReference type="PANTHER" id="PTHR42679">
    <property type="entry name" value="S-METHYL-5'-THIOADENOSINE PHOSPHORYLASE"/>
    <property type="match status" value="1"/>
</dbReference>
<dbReference type="Proteomes" id="UP000279833">
    <property type="component" value="Unassembled WGS sequence"/>
</dbReference>
<dbReference type="WBParaSite" id="SCUD_0000667901-mRNA-1">
    <property type="protein sequence ID" value="SCUD_0000667901-mRNA-1"/>
    <property type="gene ID" value="SCUD_0000667901"/>
</dbReference>
<name>A0A183JVD4_9TREM</name>
<reference evidence="5" key="1">
    <citation type="submission" date="2016-06" db="UniProtKB">
        <authorList>
            <consortium name="WormBaseParasite"/>
        </authorList>
    </citation>
    <scope>IDENTIFICATION</scope>
</reference>
<organism evidence="5">
    <name type="scientific">Schistosoma curassoni</name>
    <dbReference type="NCBI Taxonomy" id="6186"/>
    <lineage>
        <taxon>Eukaryota</taxon>
        <taxon>Metazoa</taxon>
        <taxon>Spiralia</taxon>
        <taxon>Lophotrochozoa</taxon>
        <taxon>Platyhelminthes</taxon>
        <taxon>Trematoda</taxon>
        <taxon>Digenea</taxon>
        <taxon>Strigeidida</taxon>
        <taxon>Schistosomatoidea</taxon>
        <taxon>Schistosomatidae</taxon>
        <taxon>Schistosoma</taxon>
    </lineage>
</organism>
<evidence type="ECO:0000313" key="4">
    <source>
        <dbReference type="Proteomes" id="UP000279833"/>
    </source>
</evidence>
<evidence type="ECO:0000313" key="5">
    <source>
        <dbReference type="WBParaSite" id="SCUD_0000667901-mRNA-1"/>
    </source>
</evidence>
<sequence>MTLVPEVSLAREAGLSYASIAIVTDFDCWKADEEHVRKLYLLATFL</sequence>
<dbReference type="GO" id="GO:0017061">
    <property type="term" value="F:S-methyl-5-thioadenosine phosphorylase activity"/>
    <property type="evidence" value="ECO:0007669"/>
    <property type="project" value="InterPro"/>
</dbReference>
<keyword evidence="4" id="KW-1185">Reference proteome</keyword>
<dbReference type="InterPro" id="IPR035994">
    <property type="entry name" value="Nucleoside_phosphorylase_sf"/>
</dbReference>